<comment type="caution">
    <text evidence="2">The sequence shown here is derived from an EMBL/GenBank/DDBJ whole genome shotgun (WGS) entry which is preliminary data.</text>
</comment>
<evidence type="ECO:0008006" key="3">
    <source>
        <dbReference type="Google" id="ProtNLM"/>
    </source>
</evidence>
<dbReference type="EMBL" id="BKCJ010211263">
    <property type="protein sequence ID" value="GEY80408.1"/>
    <property type="molecule type" value="Genomic_DNA"/>
</dbReference>
<evidence type="ECO:0000313" key="2">
    <source>
        <dbReference type="EMBL" id="GEY80408.1"/>
    </source>
</evidence>
<sequence>MISILEKSKHNVDFHQIVDFVEASHIRYALTINPTVYVSHIRQFWSTVRIETTNEGTKILATVDGKPMTISESSIRRNLKLNDEERISTLPDAELFENLALMGYNILPNQKFTFQKGQFSHQWKFLIHTIMQCLSPKSTGLNEFSSNIATAMDLEISSLKARIKLLEDKGTAELSRDDAPIKGRSLETGEEAGVERSTEREISTVGLVPTGSGLVPTVSATFTTASVVTPYSSRKGKEKMVESDTPKKKKLQEQIDVQMAREMEEQMARED</sequence>
<reference evidence="2" key="1">
    <citation type="journal article" date="2019" name="Sci. Rep.">
        <title>Draft genome of Tanacetum cinerariifolium, the natural source of mosquito coil.</title>
        <authorList>
            <person name="Yamashiro T."/>
            <person name="Shiraishi A."/>
            <person name="Satake H."/>
            <person name="Nakayama K."/>
        </authorList>
    </citation>
    <scope>NUCLEOTIDE SEQUENCE</scope>
</reference>
<organism evidence="2">
    <name type="scientific">Tanacetum cinerariifolium</name>
    <name type="common">Dalmatian daisy</name>
    <name type="synonym">Chrysanthemum cinerariifolium</name>
    <dbReference type="NCBI Taxonomy" id="118510"/>
    <lineage>
        <taxon>Eukaryota</taxon>
        <taxon>Viridiplantae</taxon>
        <taxon>Streptophyta</taxon>
        <taxon>Embryophyta</taxon>
        <taxon>Tracheophyta</taxon>
        <taxon>Spermatophyta</taxon>
        <taxon>Magnoliopsida</taxon>
        <taxon>eudicotyledons</taxon>
        <taxon>Gunneridae</taxon>
        <taxon>Pentapetalae</taxon>
        <taxon>asterids</taxon>
        <taxon>campanulids</taxon>
        <taxon>Asterales</taxon>
        <taxon>Asteraceae</taxon>
        <taxon>Asteroideae</taxon>
        <taxon>Anthemideae</taxon>
        <taxon>Anthemidinae</taxon>
        <taxon>Tanacetum</taxon>
    </lineage>
</organism>
<gene>
    <name evidence="2" type="ORF">Tci_452382</name>
</gene>
<proteinExistence type="predicted"/>
<feature type="region of interest" description="Disordered" evidence="1">
    <location>
        <begin position="174"/>
        <end position="197"/>
    </location>
</feature>
<dbReference type="AlphaFoldDB" id="A0A699HYE8"/>
<protein>
    <recommendedName>
        <fullName evidence="3">Xylulose kinase-1</fullName>
    </recommendedName>
</protein>
<evidence type="ECO:0000256" key="1">
    <source>
        <dbReference type="SAM" id="MobiDB-lite"/>
    </source>
</evidence>
<name>A0A699HYE8_TANCI</name>
<accession>A0A699HYE8</accession>